<dbReference type="AlphaFoldDB" id="A0A9D1FL76"/>
<feature type="transmembrane region" description="Helical" evidence="1">
    <location>
        <begin position="45"/>
        <end position="66"/>
    </location>
</feature>
<organism evidence="2 3">
    <name type="scientific">Candidatus Merdivicinus excrementipullorum</name>
    <dbReference type="NCBI Taxonomy" id="2840867"/>
    <lineage>
        <taxon>Bacteria</taxon>
        <taxon>Bacillati</taxon>
        <taxon>Bacillota</taxon>
        <taxon>Clostridia</taxon>
        <taxon>Eubacteriales</taxon>
        <taxon>Oscillospiraceae</taxon>
        <taxon>Oscillospiraceae incertae sedis</taxon>
        <taxon>Candidatus Merdivicinus</taxon>
    </lineage>
</organism>
<accession>A0A9D1FL76</accession>
<reference evidence="2" key="1">
    <citation type="submission" date="2020-10" db="EMBL/GenBank/DDBJ databases">
        <authorList>
            <person name="Gilroy R."/>
        </authorList>
    </citation>
    <scope>NUCLEOTIDE SEQUENCE</scope>
    <source>
        <strain evidence="2">CHK199-13235</strain>
    </source>
</reference>
<proteinExistence type="predicted"/>
<feature type="transmembrane region" description="Helical" evidence="1">
    <location>
        <begin position="6"/>
        <end position="25"/>
    </location>
</feature>
<gene>
    <name evidence="2" type="ORF">IAB51_01960</name>
</gene>
<sequence>MGEVLFILAGICGCGWLFFRVAGYIEGRPVLTLKTRQALTIPAGLGIWLLNLLLMRGCAGFSAHLLGEAAGSMALAALAAALACALGEMGVRRRIRTKPQARQYQGFFH</sequence>
<evidence type="ECO:0000313" key="2">
    <source>
        <dbReference type="EMBL" id="HIS75552.1"/>
    </source>
</evidence>
<dbReference type="EMBL" id="DVJP01000018">
    <property type="protein sequence ID" value="HIS75552.1"/>
    <property type="molecule type" value="Genomic_DNA"/>
</dbReference>
<feature type="transmembrane region" description="Helical" evidence="1">
    <location>
        <begin position="72"/>
        <end position="91"/>
    </location>
</feature>
<dbReference type="Proteomes" id="UP000824002">
    <property type="component" value="Unassembled WGS sequence"/>
</dbReference>
<evidence type="ECO:0000256" key="1">
    <source>
        <dbReference type="SAM" id="Phobius"/>
    </source>
</evidence>
<keyword evidence="1" id="KW-0472">Membrane</keyword>
<keyword evidence="1" id="KW-1133">Transmembrane helix</keyword>
<name>A0A9D1FL76_9FIRM</name>
<comment type="caution">
    <text evidence="2">The sequence shown here is derived from an EMBL/GenBank/DDBJ whole genome shotgun (WGS) entry which is preliminary data.</text>
</comment>
<evidence type="ECO:0000313" key="3">
    <source>
        <dbReference type="Proteomes" id="UP000824002"/>
    </source>
</evidence>
<protein>
    <submittedName>
        <fullName evidence="2">Uncharacterized protein</fullName>
    </submittedName>
</protein>
<reference evidence="2" key="2">
    <citation type="journal article" date="2021" name="PeerJ">
        <title>Extensive microbial diversity within the chicken gut microbiome revealed by metagenomics and culture.</title>
        <authorList>
            <person name="Gilroy R."/>
            <person name="Ravi A."/>
            <person name="Getino M."/>
            <person name="Pursley I."/>
            <person name="Horton D.L."/>
            <person name="Alikhan N.F."/>
            <person name="Baker D."/>
            <person name="Gharbi K."/>
            <person name="Hall N."/>
            <person name="Watson M."/>
            <person name="Adriaenssens E.M."/>
            <person name="Foster-Nyarko E."/>
            <person name="Jarju S."/>
            <person name="Secka A."/>
            <person name="Antonio M."/>
            <person name="Oren A."/>
            <person name="Chaudhuri R.R."/>
            <person name="La Ragione R."/>
            <person name="Hildebrand F."/>
            <person name="Pallen M.J."/>
        </authorList>
    </citation>
    <scope>NUCLEOTIDE SEQUENCE</scope>
    <source>
        <strain evidence="2">CHK199-13235</strain>
    </source>
</reference>
<keyword evidence="1" id="KW-0812">Transmembrane</keyword>